<dbReference type="GO" id="GO:0016887">
    <property type="term" value="F:ATP hydrolysis activity"/>
    <property type="evidence" value="ECO:0007669"/>
    <property type="project" value="InterPro"/>
</dbReference>
<evidence type="ECO:0000256" key="3">
    <source>
        <dbReference type="ARBA" id="ARBA00022840"/>
    </source>
</evidence>
<sequence>MIIDISHVTWERGEDIILDDVSWQVGEREHCCLLGLNGSGKTTLLNMINGYIWPTSGKISVLGHTFGEYDLRELRKSIGWVSTSLQQKLYGSEKALQIVLSGKFSTIGVYDKLEEEDMERARALMDSLGCSSFVERTYDTLSQGERQRVLIARALMNSPKLLILDEPCTGLDIFARESLLSMIDAIAKGKDAPTLIYVTHHVEEILPCFTKTLLLKKGQVYASEATESLMTSDRMGTFFDVPVHIENRYGRYWLSVKGDAWNI</sequence>
<dbReference type="PROSITE" id="PS00211">
    <property type="entry name" value="ABC_TRANSPORTER_1"/>
    <property type="match status" value="1"/>
</dbReference>
<dbReference type="PROSITE" id="PS50893">
    <property type="entry name" value="ABC_TRANSPORTER_2"/>
    <property type="match status" value="1"/>
</dbReference>
<dbReference type="SMART" id="SM00382">
    <property type="entry name" value="AAA"/>
    <property type="match status" value="1"/>
</dbReference>
<evidence type="ECO:0000313" key="6">
    <source>
        <dbReference type="Proteomes" id="UP000261905"/>
    </source>
</evidence>
<comment type="caution">
    <text evidence="5">The sequence shown here is derived from an EMBL/GenBank/DDBJ whole genome shotgun (WGS) entry which is preliminary data.</text>
</comment>
<evidence type="ECO:0000256" key="1">
    <source>
        <dbReference type="ARBA" id="ARBA00022448"/>
    </source>
</evidence>
<keyword evidence="2" id="KW-0547">Nucleotide-binding</keyword>
<dbReference type="AlphaFoldDB" id="A0A371PMF7"/>
<evidence type="ECO:0000259" key="4">
    <source>
        <dbReference type="PROSITE" id="PS50893"/>
    </source>
</evidence>
<keyword evidence="3 5" id="KW-0067">ATP-binding</keyword>
<accession>A0A371PMF7</accession>
<dbReference type="Pfam" id="PF00005">
    <property type="entry name" value="ABC_tran"/>
    <property type="match status" value="1"/>
</dbReference>
<dbReference type="PANTHER" id="PTHR42734">
    <property type="entry name" value="METAL TRANSPORT SYSTEM ATP-BINDING PROTEIN TM_0124-RELATED"/>
    <property type="match status" value="1"/>
</dbReference>
<dbReference type="GO" id="GO:0005524">
    <property type="term" value="F:ATP binding"/>
    <property type="evidence" value="ECO:0007669"/>
    <property type="project" value="UniProtKB-KW"/>
</dbReference>
<evidence type="ECO:0000313" key="5">
    <source>
        <dbReference type="EMBL" id="REK77386.1"/>
    </source>
</evidence>
<dbReference type="EMBL" id="QUBQ01000001">
    <property type="protein sequence ID" value="REK77386.1"/>
    <property type="molecule type" value="Genomic_DNA"/>
</dbReference>
<dbReference type="InterPro" id="IPR003439">
    <property type="entry name" value="ABC_transporter-like_ATP-bd"/>
</dbReference>
<dbReference type="InterPro" id="IPR003593">
    <property type="entry name" value="AAA+_ATPase"/>
</dbReference>
<dbReference type="SUPFAM" id="SSF52540">
    <property type="entry name" value="P-loop containing nucleoside triphosphate hydrolases"/>
    <property type="match status" value="1"/>
</dbReference>
<organism evidence="5 6">
    <name type="scientific">Paenibacillus paeoniae</name>
    <dbReference type="NCBI Taxonomy" id="2292705"/>
    <lineage>
        <taxon>Bacteria</taxon>
        <taxon>Bacillati</taxon>
        <taxon>Bacillota</taxon>
        <taxon>Bacilli</taxon>
        <taxon>Bacillales</taxon>
        <taxon>Paenibacillaceae</taxon>
        <taxon>Paenibacillus</taxon>
    </lineage>
</organism>
<protein>
    <submittedName>
        <fullName evidence="5">ABC transporter ATP-binding protein</fullName>
    </submittedName>
</protein>
<dbReference type="RefSeq" id="WP_116044959.1">
    <property type="nucleotide sequence ID" value="NZ_QUBQ01000001.1"/>
</dbReference>
<keyword evidence="6" id="KW-1185">Reference proteome</keyword>
<dbReference type="Proteomes" id="UP000261905">
    <property type="component" value="Unassembled WGS sequence"/>
</dbReference>
<dbReference type="OrthoDB" id="9789994at2"/>
<feature type="domain" description="ABC transporter" evidence="4">
    <location>
        <begin position="3"/>
        <end position="242"/>
    </location>
</feature>
<keyword evidence="1" id="KW-0813">Transport</keyword>
<name>A0A371PMF7_9BACL</name>
<evidence type="ECO:0000256" key="2">
    <source>
        <dbReference type="ARBA" id="ARBA00022741"/>
    </source>
</evidence>
<dbReference type="InterPro" id="IPR050153">
    <property type="entry name" value="Metal_Ion_Import_ABC"/>
</dbReference>
<reference evidence="5 6" key="1">
    <citation type="submission" date="2018-08" db="EMBL/GenBank/DDBJ databases">
        <title>Paenibacillus sp. M4BSY-1, whole genome shotgun sequence.</title>
        <authorList>
            <person name="Tuo L."/>
        </authorList>
    </citation>
    <scope>NUCLEOTIDE SEQUENCE [LARGE SCALE GENOMIC DNA]</scope>
    <source>
        <strain evidence="5 6">M4BSY-1</strain>
    </source>
</reference>
<dbReference type="InterPro" id="IPR017871">
    <property type="entry name" value="ABC_transporter-like_CS"/>
</dbReference>
<proteinExistence type="predicted"/>
<gene>
    <name evidence="5" type="ORF">DX130_10410</name>
</gene>
<dbReference type="InterPro" id="IPR027417">
    <property type="entry name" value="P-loop_NTPase"/>
</dbReference>
<dbReference type="Gene3D" id="3.40.50.300">
    <property type="entry name" value="P-loop containing nucleotide triphosphate hydrolases"/>
    <property type="match status" value="1"/>
</dbReference>